<accession>A0ABR1IA07</accession>
<feature type="region of interest" description="Disordered" evidence="4">
    <location>
        <begin position="495"/>
        <end position="521"/>
    </location>
</feature>
<dbReference type="CDD" id="cd00060">
    <property type="entry name" value="FHA"/>
    <property type="match status" value="1"/>
</dbReference>
<dbReference type="Gene3D" id="1.10.510.10">
    <property type="entry name" value="Transferase(Phosphotransferase) domain 1"/>
    <property type="match status" value="1"/>
</dbReference>
<dbReference type="InterPro" id="IPR008984">
    <property type="entry name" value="SMAD_FHA_dom_sf"/>
</dbReference>
<dbReference type="InterPro" id="IPR000719">
    <property type="entry name" value="Prot_kinase_dom"/>
</dbReference>
<name>A0ABR1IA07_9HYPO</name>
<reference evidence="6 7" key="1">
    <citation type="journal article" date="2025" name="Microbiol. Resour. Announc.">
        <title>Draft genome sequences for Neonectria magnoliae and Neonectria punicea, canker pathogens of Liriodendron tulipifera and Acer saccharum in West Virginia.</title>
        <authorList>
            <person name="Petronek H.M."/>
            <person name="Kasson M.T."/>
            <person name="Metheny A.M."/>
            <person name="Stauder C.M."/>
            <person name="Lovett B."/>
            <person name="Lynch S.C."/>
            <person name="Garnas J.R."/>
            <person name="Kasson L.R."/>
            <person name="Stajich J.E."/>
        </authorList>
    </citation>
    <scope>NUCLEOTIDE SEQUENCE [LARGE SCALE GENOMIC DNA]</scope>
    <source>
        <strain evidence="6 7">NRRL 64651</strain>
    </source>
</reference>
<dbReference type="PANTHER" id="PTHR44167:SF30">
    <property type="entry name" value="PHOSPHORYLASE KINASE"/>
    <property type="match status" value="1"/>
</dbReference>
<dbReference type="EMBL" id="JAZAVK010000026">
    <property type="protein sequence ID" value="KAK7429742.1"/>
    <property type="molecule type" value="Genomic_DNA"/>
</dbReference>
<feature type="compositionally biased region" description="Low complexity" evidence="4">
    <location>
        <begin position="586"/>
        <end position="596"/>
    </location>
</feature>
<evidence type="ECO:0000259" key="5">
    <source>
        <dbReference type="PROSITE" id="PS50011"/>
    </source>
</evidence>
<feature type="compositionally biased region" description="Basic and acidic residues" evidence="4">
    <location>
        <begin position="553"/>
        <end position="571"/>
    </location>
</feature>
<dbReference type="InterPro" id="IPR011009">
    <property type="entry name" value="Kinase-like_dom_sf"/>
</dbReference>
<comment type="caution">
    <text evidence="6">The sequence shown here is derived from an EMBL/GenBank/DDBJ whole genome shotgun (WGS) entry which is preliminary data.</text>
</comment>
<dbReference type="SUPFAM" id="SSF56112">
    <property type="entry name" value="Protein kinase-like (PK-like)"/>
    <property type="match status" value="1"/>
</dbReference>
<evidence type="ECO:0000256" key="1">
    <source>
        <dbReference type="ARBA" id="ARBA00005575"/>
    </source>
</evidence>
<dbReference type="PROSITE" id="PS50011">
    <property type="entry name" value="PROTEIN_KINASE_DOM"/>
    <property type="match status" value="1"/>
</dbReference>
<dbReference type="Pfam" id="PF00069">
    <property type="entry name" value="Pkinase"/>
    <property type="match status" value="1"/>
</dbReference>
<dbReference type="Gene3D" id="2.60.200.20">
    <property type="match status" value="1"/>
</dbReference>
<dbReference type="Proteomes" id="UP001498421">
    <property type="component" value="Unassembled WGS sequence"/>
</dbReference>
<feature type="compositionally biased region" description="Polar residues" evidence="4">
    <location>
        <begin position="444"/>
        <end position="463"/>
    </location>
</feature>
<comment type="catalytic activity">
    <reaction evidence="2">
        <text>L-threonyl-[protein] + ATP = O-phospho-L-threonyl-[protein] + ADP + H(+)</text>
        <dbReference type="Rhea" id="RHEA:46608"/>
        <dbReference type="Rhea" id="RHEA-COMP:11060"/>
        <dbReference type="Rhea" id="RHEA-COMP:11605"/>
        <dbReference type="ChEBI" id="CHEBI:15378"/>
        <dbReference type="ChEBI" id="CHEBI:30013"/>
        <dbReference type="ChEBI" id="CHEBI:30616"/>
        <dbReference type="ChEBI" id="CHEBI:61977"/>
        <dbReference type="ChEBI" id="CHEBI:456216"/>
        <dbReference type="EC" id="2.7.11.1"/>
    </reaction>
</comment>
<feature type="domain" description="Protein kinase" evidence="5">
    <location>
        <begin position="183"/>
        <end position="436"/>
    </location>
</feature>
<dbReference type="PANTHER" id="PTHR44167">
    <property type="entry name" value="OVARIAN-SPECIFIC SERINE/THREONINE-PROTEIN KINASE LOK-RELATED"/>
    <property type="match status" value="1"/>
</dbReference>
<evidence type="ECO:0000256" key="3">
    <source>
        <dbReference type="ARBA" id="ARBA00048679"/>
    </source>
</evidence>
<evidence type="ECO:0000256" key="4">
    <source>
        <dbReference type="SAM" id="MobiDB-lite"/>
    </source>
</evidence>
<feature type="region of interest" description="Disordered" evidence="4">
    <location>
        <begin position="444"/>
        <end position="468"/>
    </location>
</feature>
<dbReference type="InterPro" id="IPR000253">
    <property type="entry name" value="FHA_dom"/>
</dbReference>
<dbReference type="SMART" id="SM00220">
    <property type="entry name" value="S_TKc"/>
    <property type="match status" value="1"/>
</dbReference>
<comment type="catalytic activity">
    <reaction evidence="3">
        <text>L-seryl-[protein] + ATP = O-phospho-L-seryl-[protein] + ADP + H(+)</text>
        <dbReference type="Rhea" id="RHEA:17989"/>
        <dbReference type="Rhea" id="RHEA-COMP:9863"/>
        <dbReference type="Rhea" id="RHEA-COMP:11604"/>
        <dbReference type="ChEBI" id="CHEBI:15378"/>
        <dbReference type="ChEBI" id="CHEBI:29999"/>
        <dbReference type="ChEBI" id="CHEBI:30616"/>
        <dbReference type="ChEBI" id="CHEBI:83421"/>
        <dbReference type="ChEBI" id="CHEBI:456216"/>
        <dbReference type="EC" id="2.7.11.1"/>
    </reaction>
</comment>
<organism evidence="6 7">
    <name type="scientific">Neonectria magnoliae</name>
    <dbReference type="NCBI Taxonomy" id="2732573"/>
    <lineage>
        <taxon>Eukaryota</taxon>
        <taxon>Fungi</taxon>
        <taxon>Dikarya</taxon>
        <taxon>Ascomycota</taxon>
        <taxon>Pezizomycotina</taxon>
        <taxon>Sordariomycetes</taxon>
        <taxon>Hypocreomycetidae</taxon>
        <taxon>Hypocreales</taxon>
        <taxon>Nectriaceae</taxon>
        <taxon>Neonectria</taxon>
    </lineage>
</organism>
<comment type="similarity">
    <text evidence="1">Belongs to the protein kinase superfamily. CAMK Ser/Thr protein kinase family. CHEK2 subfamily.</text>
</comment>
<evidence type="ECO:0000313" key="7">
    <source>
        <dbReference type="Proteomes" id="UP001498421"/>
    </source>
</evidence>
<proteinExistence type="inferred from homology"/>
<dbReference type="SUPFAM" id="SSF49879">
    <property type="entry name" value="SMAD/FHA domain"/>
    <property type="match status" value="1"/>
</dbReference>
<protein>
    <recommendedName>
        <fullName evidence="5">Protein kinase domain-containing protein</fullName>
    </recommendedName>
</protein>
<feature type="compositionally biased region" description="Polar residues" evidence="4">
    <location>
        <begin position="611"/>
        <end position="635"/>
    </location>
</feature>
<sequence>MRDVDLIAYVYPCEDGEDIASAAIRSSTLYVPGTTPPRLELRFSNFPSNAHGFVFGSGKDCAMIIPDNYASSLHFAVSFDKERRLVIKDLGSLRGTQVTYDGQGSGVRRNFTWIIGGNKMARKNRPIVIELSDNLSFEIKAAHYDVESQAYLGMVDRLCRDSRPALLNSQQCSGADEHNTESIYLALKLREGGFGVVTLRCNVSNGSKVAVKSPVEGKYNRAAWMKEGKIMSKLHHVPPYRETHQVGFHESARTVARRHATRVVGRTLQLQHNDTQEDSFSLTPVFGGTDVPSYLRNPDVHRDIKPGNILIRHHDHDSIYVKLADFGLSREAFKMESDCGTSRYKAPEIGRTSYTKAVDIWSLGVVGYELMRDLGHSRKHGRGGWGWCEEITNKLKNDKEKWPCSPMLRALDKMLVMSPKSRSSSEDCLEFVSGLLKTEVSDHLTPTQTDGENQATTQVSSGNEAAGGPVIVIEKTATGLKPRKHSPEYHGTVIQETTFGPNSGNPDPEDHGAMIEEPNTNRGNVLGKRVLWSRSSGMDEAAAASNPRKRIRLREATARQDSEHRIAEAQRADVPSAGRDSEDSLDLSTLLGSLPSQDGNNEEHHGASSAVAENSTQGSVGDNPTRASNAQQDTTMPLEDVDPNMAGGYLRGSLDLLDDDSI</sequence>
<gene>
    <name evidence="6" type="ORF">QQZ08_003768</name>
</gene>
<keyword evidence="7" id="KW-1185">Reference proteome</keyword>
<evidence type="ECO:0000313" key="6">
    <source>
        <dbReference type="EMBL" id="KAK7429742.1"/>
    </source>
</evidence>
<dbReference type="Gene3D" id="3.30.200.20">
    <property type="entry name" value="Phosphorylase Kinase, domain 1"/>
    <property type="match status" value="1"/>
</dbReference>
<dbReference type="Pfam" id="PF00498">
    <property type="entry name" value="FHA"/>
    <property type="match status" value="1"/>
</dbReference>
<evidence type="ECO:0000256" key="2">
    <source>
        <dbReference type="ARBA" id="ARBA00047899"/>
    </source>
</evidence>
<feature type="region of interest" description="Disordered" evidence="4">
    <location>
        <begin position="536"/>
        <end position="662"/>
    </location>
</feature>
<feature type="compositionally biased region" description="Polar residues" evidence="4">
    <location>
        <begin position="495"/>
        <end position="505"/>
    </location>
</feature>